<evidence type="ECO:0000256" key="7">
    <source>
        <dbReference type="ARBA" id="ARBA00022967"/>
    </source>
</evidence>
<evidence type="ECO:0000256" key="1">
    <source>
        <dbReference type="ARBA" id="ARBA00004202"/>
    </source>
</evidence>
<dbReference type="Gene3D" id="3.40.50.300">
    <property type="entry name" value="P-loop containing nucleotide triphosphate hydrolases"/>
    <property type="match status" value="2"/>
</dbReference>
<dbReference type="InterPro" id="IPR017871">
    <property type="entry name" value="ABC_transporter-like_CS"/>
</dbReference>
<protein>
    <submittedName>
        <fullName evidence="10">ABC transporter ATP-binding protein</fullName>
    </submittedName>
</protein>
<evidence type="ECO:0000256" key="6">
    <source>
        <dbReference type="ARBA" id="ARBA00022840"/>
    </source>
</evidence>
<sequence>MDKPDYILQMKEIRKTFGPLVANDNISLNIERGTVHAIVGENGAGKSTLMNILTDIYKADSGDIILNGKKVVFKNSLDAARHGIGMIYQEFMLYPELSVYDNLILGFEEKKLGVFIDKKACKKKIEQICRDYSFDLPMKTLVKDLPVAILQQVEIVKALYRGADIIIMDEPTSVLTPQGIQGLFRAMRNLVSSGKTIIFISHKLKEVFEIADRITVMKDGKISGEVLPGEVTENQLASMMVGRDVILQANKVEVDFGEPVLSVKNLQVKDKDGVLRVKGVDLDVRRGEIVGLAGVAGSGQQQLVEALFGLRAPETGSAVYFEDTDITRATPRQRRCMGIGYVPQDRLGAGANGQSSIWETAIMGYHVAHGFKSRFLLNFRQIEEFTGRIVDNFAVKCQKTSDKIRSLSGGNIQKVVVGREFLQDNKLLIIEDPTRGIDVGAIEFIWKKIIDLAAGGVSVLLISHELNEVMQLADTIKVVYEGQLYDGGAHGELTEEEIGLIMMGGKSDEK</sequence>
<dbReference type="InterPro" id="IPR003593">
    <property type="entry name" value="AAA+_ATPase"/>
</dbReference>
<dbReference type="InterPro" id="IPR003439">
    <property type="entry name" value="ABC_transporter-like_ATP-bd"/>
</dbReference>
<dbReference type="CDD" id="cd03215">
    <property type="entry name" value="ABC_Carb_Monos_II"/>
    <property type="match status" value="1"/>
</dbReference>
<keyword evidence="4" id="KW-0677">Repeat</keyword>
<dbReference type="InterPro" id="IPR050107">
    <property type="entry name" value="ABC_carbohydrate_import_ATPase"/>
</dbReference>
<keyword evidence="3" id="KW-1003">Cell membrane</keyword>
<keyword evidence="11" id="KW-1185">Reference proteome</keyword>
<dbReference type="PROSITE" id="PS00211">
    <property type="entry name" value="ABC_TRANSPORTER_1"/>
    <property type="match status" value="1"/>
</dbReference>
<dbReference type="GO" id="GO:0016887">
    <property type="term" value="F:ATP hydrolysis activity"/>
    <property type="evidence" value="ECO:0007669"/>
    <property type="project" value="InterPro"/>
</dbReference>
<keyword evidence="5" id="KW-0547">Nucleotide-binding</keyword>
<evidence type="ECO:0000259" key="9">
    <source>
        <dbReference type="PROSITE" id="PS50893"/>
    </source>
</evidence>
<dbReference type="RefSeq" id="WP_186887737.1">
    <property type="nucleotide sequence ID" value="NZ_JACONZ010000002.1"/>
</dbReference>
<comment type="caution">
    <text evidence="10">The sequence shown here is derived from an EMBL/GenBank/DDBJ whole genome shotgun (WGS) entry which is preliminary data.</text>
</comment>
<name>A0A923I9N6_9FIRM</name>
<comment type="subcellular location">
    <subcellularLocation>
        <location evidence="1">Cell membrane</location>
        <topology evidence="1">Peripheral membrane protein</topology>
    </subcellularLocation>
</comment>
<dbReference type="Proteomes" id="UP000659630">
    <property type="component" value="Unassembled WGS sequence"/>
</dbReference>
<proteinExistence type="predicted"/>
<keyword evidence="2" id="KW-0813">Transport</keyword>
<dbReference type="SMART" id="SM00382">
    <property type="entry name" value="AAA"/>
    <property type="match status" value="2"/>
</dbReference>
<dbReference type="EMBL" id="JACONZ010000002">
    <property type="protein sequence ID" value="MBC5581381.1"/>
    <property type="molecule type" value="Genomic_DNA"/>
</dbReference>
<accession>A0A923I9N6</accession>
<evidence type="ECO:0000313" key="11">
    <source>
        <dbReference type="Proteomes" id="UP000659630"/>
    </source>
</evidence>
<dbReference type="GO" id="GO:0005886">
    <property type="term" value="C:plasma membrane"/>
    <property type="evidence" value="ECO:0007669"/>
    <property type="project" value="UniProtKB-SubCell"/>
</dbReference>
<evidence type="ECO:0000256" key="8">
    <source>
        <dbReference type="ARBA" id="ARBA00023136"/>
    </source>
</evidence>
<organism evidence="10 11">
    <name type="scientific">Anaerofilum hominis</name>
    <dbReference type="NCBI Taxonomy" id="2763016"/>
    <lineage>
        <taxon>Bacteria</taxon>
        <taxon>Bacillati</taxon>
        <taxon>Bacillota</taxon>
        <taxon>Clostridia</taxon>
        <taxon>Eubacteriales</taxon>
        <taxon>Oscillospiraceae</taxon>
        <taxon>Anaerofilum</taxon>
    </lineage>
</organism>
<evidence type="ECO:0000313" key="10">
    <source>
        <dbReference type="EMBL" id="MBC5581381.1"/>
    </source>
</evidence>
<dbReference type="CDD" id="cd03216">
    <property type="entry name" value="ABC_Carb_Monos_I"/>
    <property type="match status" value="1"/>
</dbReference>
<reference evidence="10" key="1">
    <citation type="submission" date="2020-08" db="EMBL/GenBank/DDBJ databases">
        <title>Genome public.</title>
        <authorList>
            <person name="Liu C."/>
            <person name="Sun Q."/>
        </authorList>
    </citation>
    <scope>NUCLEOTIDE SEQUENCE</scope>
    <source>
        <strain evidence="10">BX8</strain>
    </source>
</reference>
<dbReference type="InterPro" id="IPR027417">
    <property type="entry name" value="P-loop_NTPase"/>
</dbReference>
<feature type="domain" description="ABC transporter" evidence="9">
    <location>
        <begin position="8"/>
        <end position="244"/>
    </location>
</feature>
<dbReference type="SUPFAM" id="SSF52540">
    <property type="entry name" value="P-loop containing nucleoside triphosphate hydrolases"/>
    <property type="match status" value="2"/>
</dbReference>
<dbReference type="FunFam" id="3.40.50.300:FF:000127">
    <property type="entry name" value="Ribose import ATP-binding protein RbsA"/>
    <property type="match status" value="1"/>
</dbReference>
<dbReference type="PANTHER" id="PTHR43790">
    <property type="entry name" value="CARBOHYDRATE TRANSPORT ATP-BINDING PROTEIN MG119-RELATED"/>
    <property type="match status" value="1"/>
</dbReference>
<evidence type="ECO:0000256" key="5">
    <source>
        <dbReference type="ARBA" id="ARBA00022741"/>
    </source>
</evidence>
<gene>
    <name evidence="10" type="ORF">H8S23_07645</name>
</gene>
<evidence type="ECO:0000256" key="2">
    <source>
        <dbReference type="ARBA" id="ARBA00022448"/>
    </source>
</evidence>
<feature type="domain" description="ABC transporter" evidence="9">
    <location>
        <begin position="261"/>
        <end position="506"/>
    </location>
</feature>
<dbReference type="GO" id="GO:0005524">
    <property type="term" value="F:ATP binding"/>
    <property type="evidence" value="ECO:0007669"/>
    <property type="project" value="UniProtKB-KW"/>
</dbReference>
<evidence type="ECO:0000256" key="4">
    <source>
        <dbReference type="ARBA" id="ARBA00022737"/>
    </source>
</evidence>
<dbReference type="PROSITE" id="PS50893">
    <property type="entry name" value="ABC_TRANSPORTER_2"/>
    <property type="match status" value="2"/>
</dbReference>
<evidence type="ECO:0000256" key="3">
    <source>
        <dbReference type="ARBA" id="ARBA00022475"/>
    </source>
</evidence>
<keyword evidence="8" id="KW-0472">Membrane</keyword>
<dbReference type="Pfam" id="PF00005">
    <property type="entry name" value="ABC_tran"/>
    <property type="match status" value="2"/>
</dbReference>
<keyword evidence="6 10" id="KW-0067">ATP-binding</keyword>
<dbReference type="AlphaFoldDB" id="A0A923I9N6"/>
<dbReference type="PANTHER" id="PTHR43790:SF4">
    <property type="entry name" value="GUANOSINE IMPORT ATP-BINDING PROTEIN NUPO"/>
    <property type="match status" value="1"/>
</dbReference>
<keyword evidence="7" id="KW-1278">Translocase</keyword>